<evidence type="ECO:0000256" key="1">
    <source>
        <dbReference type="RuleBase" id="RU367090"/>
    </source>
</evidence>
<feature type="compositionally biased region" description="Polar residues" evidence="2">
    <location>
        <begin position="9"/>
        <end position="20"/>
    </location>
</feature>
<keyword evidence="1" id="KW-0863">Zinc-finger</keyword>
<keyword evidence="1" id="KW-0833">Ubl conjugation pathway</keyword>
<dbReference type="InterPro" id="IPR011989">
    <property type="entry name" value="ARM-like"/>
</dbReference>
<dbReference type="Gene3D" id="1.25.10.10">
    <property type="entry name" value="Leucine-rich Repeat Variant"/>
    <property type="match status" value="1"/>
</dbReference>
<dbReference type="Pfam" id="PF22958">
    <property type="entry name" value="Ltn1_1st"/>
    <property type="match status" value="1"/>
</dbReference>
<sequence length="664" mass="74811">MGKKKQAQRTKNNVVPASSGRSAELLQSTSSVPFVGFSALKEGGYIPILSGISDELDFNINEDFRLVWKKMNKKDTTTKLKALEEFKKLCQDSDVEALKPVLPYWPRLFCVLSTDEQHRVREAVHAAHKALVGKAGRNIAPYLKQLVGPWFTGQHDTYPPAASAAESAFQEAFPPNKLIEAIVFCQEDILNYIGNNLLNQTPQTLTNNQNCNQEVKDARYQRVVISCLNGYALYLQRLPVEHLRKAEEANRKLVNAAKFWKFSKDPAPLIRAAWFTALVALCEKAPFLLAEEAKHICSAVFNNMDETEPAVVRSVWQAVLLSFNVVEDVWKYVSLEKLVLPKLWKVLREGADGNASLVFPNLLPLLSKISPSLLQDKILFYSKFFENLRTGLKARNVQISAKEASAVVAAFLECLRYIVSMNCEEEKICLSLLEEQVFLLLDCVMSDSKLQLARSGLFSGLASLVNHWSLQASQPPGLYNTLATSFWCRLADICSAALETHSTDPSTLTTNCASLESLLTSFKNPDAQPRKHFKVKFVSPRKSVEEIEEPTSPITEPSNLAPSFGEELNKLVYKQLNVCFNLMDSCGDRARVILVGHLARVLEEYNSPDVFSHVLSISQLSWGEFYQQRLAQWLRDNNIPLDYSLRVIFSLHHLRLERVREGRI</sequence>
<dbReference type="GO" id="GO:0072344">
    <property type="term" value="P:rescue of stalled ribosome"/>
    <property type="evidence" value="ECO:0007669"/>
    <property type="project" value="UniProtKB-UniRule"/>
</dbReference>
<dbReference type="GO" id="GO:0008270">
    <property type="term" value="F:zinc ion binding"/>
    <property type="evidence" value="ECO:0007669"/>
    <property type="project" value="UniProtKB-KW"/>
</dbReference>
<dbReference type="UniPathway" id="UPA00143"/>
<reference evidence="4" key="1">
    <citation type="submission" date="2015-11" db="EMBL/GenBank/DDBJ databases">
        <title>De novo transcriptome assembly of four potential Pierce s Disease insect vectors from Arizona vineyards.</title>
        <authorList>
            <person name="Tassone E.E."/>
        </authorList>
    </citation>
    <scope>NUCLEOTIDE SEQUENCE</scope>
</reference>
<dbReference type="GO" id="GO:0061630">
    <property type="term" value="F:ubiquitin protein ligase activity"/>
    <property type="evidence" value="ECO:0007669"/>
    <property type="project" value="UniProtKB-UniRule"/>
</dbReference>
<dbReference type="SUPFAM" id="SSF48371">
    <property type="entry name" value="ARM repeat"/>
    <property type="match status" value="1"/>
</dbReference>
<evidence type="ECO:0000259" key="3">
    <source>
        <dbReference type="Pfam" id="PF22958"/>
    </source>
</evidence>
<dbReference type="InterPro" id="IPR039795">
    <property type="entry name" value="LTN1/Rkr1"/>
</dbReference>
<proteinExistence type="inferred from homology"/>
<dbReference type="GO" id="GO:1990116">
    <property type="term" value="P:ribosome-associated ubiquitin-dependent protein catabolic process"/>
    <property type="evidence" value="ECO:0007669"/>
    <property type="project" value="UniProtKB-UniRule"/>
</dbReference>
<keyword evidence="1" id="KW-0862">Zinc</keyword>
<protein>
    <recommendedName>
        <fullName evidence="1">E3 ubiquitin-protein ligase listerin</fullName>
        <ecNumber evidence="1">2.3.2.27</ecNumber>
    </recommendedName>
    <alternativeName>
        <fullName evidence="1">RING-type E3 ubiquitin transferase listerin</fullName>
    </alternativeName>
</protein>
<comment type="similarity">
    <text evidence="1">Belongs to the LTN1 family.</text>
</comment>
<dbReference type="InterPro" id="IPR054476">
    <property type="entry name" value="Ltn1_N"/>
</dbReference>
<keyword evidence="1" id="KW-0808">Transferase</keyword>
<dbReference type="InterPro" id="IPR016024">
    <property type="entry name" value="ARM-type_fold"/>
</dbReference>
<comment type="catalytic activity">
    <reaction evidence="1">
        <text>S-ubiquitinyl-[E2 ubiquitin-conjugating enzyme]-L-cysteine + [acceptor protein]-L-lysine = [E2 ubiquitin-conjugating enzyme]-L-cysteine + N(6)-ubiquitinyl-[acceptor protein]-L-lysine.</text>
        <dbReference type="EC" id="2.3.2.27"/>
    </reaction>
</comment>
<dbReference type="AlphaFoldDB" id="A0A1B6LZH6"/>
<keyword evidence="1" id="KW-0479">Metal-binding</keyword>
<dbReference type="PANTHER" id="PTHR12389:SF0">
    <property type="entry name" value="E3 UBIQUITIN-PROTEIN LIGASE LISTERIN"/>
    <property type="match status" value="1"/>
</dbReference>
<comment type="subunit">
    <text evidence="1">Component of the ribosome quality control complex (RQC).</text>
</comment>
<evidence type="ECO:0000256" key="2">
    <source>
        <dbReference type="SAM" id="MobiDB-lite"/>
    </source>
</evidence>
<dbReference type="GO" id="GO:0016567">
    <property type="term" value="P:protein ubiquitination"/>
    <property type="evidence" value="ECO:0007669"/>
    <property type="project" value="UniProtKB-UniPathway"/>
</dbReference>
<dbReference type="GO" id="GO:1990112">
    <property type="term" value="C:RQC complex"/>
    <property type="evidence" value="ECO:0007669"/>
    <property type="project" value="UniProtKB-UniRule"/>
</dbReference>
<comment type="pathway">
    <text evidence="1">Protein modification; protein ubiquitination.</text>
</comment>
<dbReference type="EC" id="2.3.2.27" evidence="1"/>
<gene>
    <name evidence="4" type="ORF">g.40411</name>
</gene>
<dbReference type="EMBL" id="GEBQ01010890">
    <property type="protein sequence ID" value="JAT29087.1"/>
    <property type="molecule type" value="Transcribed_RNA"/>
</dbReference>
<dbReference type="GO" id="GO:0043023">
    <property type="term" value="F:ribosomal large subunit binding"/>
    <property type="evidence" value="ECO:0007669"/>
    <property type="project" value="TreeGrafter"/>
</dbReference>
<organism evidence="4">
    <name type="scientific">Graphocephala atropunctata</name>
    <dbReference type="NCBI Taxonomy" id="36148"/>
    <lineage>
        <taxon>Eukaryota</taxon>
        <taxon>Metazoa</taxon>
        <taxon>Ecdysozoa</taxon>
        <taxon>Arthropoda</taxon>
        <taxon>Hexapoda</taxon>
        <taxon>Insecta</taxon>
        <taxon>Pterygota</taxon>
        <taxon>Neoptera</taxon>
        <taxon>Paraneoptera</taxon>
        <taxon>Hemiptera</taxon>
        <taxon>Auchenorrhyncha</taxon>
        <taxon>Membracoidea</taxon>
        <taxon>Cicadellidae</taxon>
        <taxon>Cicadellinae</taxon>
        <taxon>Cicadellini</taxon>
        <taxon>Graphocephala</taxon>
    </lineage>
</organism>
<dbReference type="PANTHER" id="PTHR12389">
    <property type="entry name" value="ZINC FINGER PROTEIN 294"/>
    <property type="match status" value="1"/>
</dbReference>
<dbReference type="GO" id="GO:0005829">
    <property type="term" value="C:cytosol"/>
    <property type="evidence" value="ECO:0007669"/>
    <property type="project" value="UniProtKB-UniRule"/>
</dbReference>
<comment type="function">
    <text evidence="1">E3 ubiquitin-protein ligase. Component of the ribosome quality control complex (RQC), a ribosome-associated complex that mediates ubiquitination and extraction of incompletely synthesized nascent chains for proteasomal degradation.</text>
</comment>
<feature type="region of interest" description="Disordered" evidence="2">
    <location>
        <begin position="1"/>
        <end position="20"/>
    </location>
</feature>
<name>A0A1B6LZH6_9HEMI</name>
<feature type="domain" description="E3 ubiquitin-protein ligase listerin N-terminal" evidence="3">
    <location>
        <begin position="62"/>
        <end position="369"/>
    </location>
</feature>
<evidence type="ECO:0000313" key="4">
    <source>
        <dbReference type="EMBL" id="JAT29087.1"/>
    </source>
</evidence>
<accession>A0A1B6LZH6</accession>